<dbReference type="EMBL" id="CAXLJM020000046">
    <property type="protein sequence ID" value="CAL8111151.1"/>
    <property type="molecule type" value="Genomic_DNA"/>
</dbReference>
<protein>
    <submittedName>
        <fullName evidence="2">Uncharacterized protein</fullName>
    </submittedName>
</protein>
<evidence type="ECO:0000313" key="3">
    <source>
        <dbReference type="Proteomes" id="UP001642540"/>
    </source>
</evidence>
<dbReference type="Proteomes" id="UP001642540">
    <property type="component" value="Unassembled WGS sequence"/>
</dbReference>
<feature type="compositionally biased region" description="Basic and acidic residues" evidence="1">
    <location>
        <begin position="113"/>
        <end position="129"/>
    </location>
</feature>
<reference evidence="2 3" key="1">
    <citation type="submission" date="2024-08" db="EMBL/GenBank/DDBJ databases">
        <authorList>
            <person name="Cucini C."/>
            <person name="Frati F."/>
        </authorList>
    </citation>
    <scope>NUCLEOTIDE SEQUENCE [LARGE SCALE GENOMIC DNA]</scope>
</reference>
<proteinExistence type="predicted"/>
<name>A0ABP1QSZ5_9HEXA</name>
<sequence length="363" mass="41126">MDGRHPYRFQKTDQTPHQIPTRLTLGTSKPTSSRFESLVPIATKLPRQTKRPALDTKLTTPDPSKLLQRETDWHLKREIGTAVTDIDWYDTWHQQDKLGVLNRNGEKTLTYPKKSESKEDESTPTEDKTRKPKLVITPFDIKVTVHRSRNHTGLFTDNQCLGFRRQDKTLTVTSEKTKLATLFKPKDLVAPRATQMVAGTVWKPSSMCLEPQSTSYWAAVFAPTPAIPPKYPYSSGSLPLLPFKRSKLEQTAKLAKERFEKEKEKRHQMLKGMKCKEERALQKQLAVVTPSCTVTTNTVSVPSPTPLRSLIDTLDPPAASDSESLEMSDSQLTEMINDVLNMPDDAFMQFLSTTFNNCYSPSK</sequence>
<evidence type="ECO:0000313" key="2">
    <source>
        <dbReference type="EMBL" id="CAL8111151.1"/>
    </source>
</evidence>
<organism evidence="2 3">
    <name type="scientific">Orchesella dallaii</name>
    <dbReference type="NCBI Taxonomy" id="48710"/>
    <lineage>
        <taxon>Eukaryota</taxon>
        <taxon>Metazoa</taxon>
        <taxon>Ecdysozoa</taxon>
        <taxon>Arthropoda</taxon>
        <taxon>Hexapoda</taxon>
        <taxon>Collembola</taxon>
        <taxon>Entomobryomorpha</taxon>
        <taxon>Entomobryoidea</taxon>
        <taxon>Orchesellidae</taxon>
        <taxon>Orchesellinae</taxon>
        <taxon>Orchesella</taxon>
    </lineage>
</organism>
<accession>A0ABP1QSZ5</accession>
<gene>
    <name evidence="2" type="ORF">ODALV1_LOCUS14775</name>
</gene>
<keyword evidence="3" id="KW-1185">Reference proteome</keyword>
<feature type="region of interest" description="Disordered" evidence="1">
    <location>
        <begin position="1"/>
        <end position="32"/>
    </location>
</feature>
<comment type="caution">
    <text evidence="2">The sequence shown here is derived from an EMBL/GenBank/DDBJ whole genome shotgun (WGS) entry which is preliminary data.</text>
</comment>
<feature type="region of interest" description="Disordered" evidence="1">
    <location>
        <begin position="109"/>
        <end position="131"/>
    </location>
</feature>
<evidence type="ECO:0000256" key="1">
    <source>
        <dbReference type="SAM" id="MobiDB-lite"/>
    </source>
</evidence>